<keyword evidence="1" id="KW-0472">Membrane</keyword>
<dbReference type="EMBL" id="QMDX01000001">
    <property type="protein sequence ID" value="TSD16151.1"/>
    <property type="molecule type" value="Genomic_DNA"/>
</dbReference>
<keyword evidence="1" id="KW-0812">Transmembrane</keyword>
<dbReference type="InParanoid" id="A0A554NFJ7"/>
<dbReference type="RefSeq" id="WP_144260631.1">
    <property type="nucleotide sequence ID" value="NZ_QMDX01000001.1"/>
</dbReference>
<comment type="caution">
    <text evidence="2">The sequence shown here is derived from an EMBL/GenBank/DDBJ whole genome shotgun (WGS) entry which is preliminary data.</text>
</comment>
<keyword evidence="3" id="KW-1185">Reference proteome</keyword>
<name>A0A554NFJ7_9EURY</name>
<gene>
    <name evidence="2" type="ORF">DP107_03005</name>
</gene>
<evidence type="ECO:0000313" key="2">
    <source>
        <dbReference type="EMBL" id="TSD16151.1"/>
    </source>
</evidence>
<evidence type="ECO:0000313" key="3">
    <source>
        <dbReference type="Proteomes" id="UP000319894"/>
    </source>
</evidence>
<feature type="transmembrane region" description="Helical" evidence="1">
    <location>
        <begin position="29"/>
        <end position="62"/>
    </location>
</feature>
<organism evidence="2 3">
    <name type="scientific">Haloglomus irregulare</name>
    <dbReference type="NCBI Taxonomy" id="2234134"/>
    <lineage>
        <taxon>Archaea</taxon>
        <taxon>Methanobacteriati</taxon>
        <taxon>Methanobacteriota</taxon>
        <taxon>Stenosarchaea group</taxon>
        <taxon>Halobacteria</taxon>
        <taxon>Halobacteriales</taxon>
        <taxon>Natronomonadaceae</taxon>
        <taxon>Haloglomus</taxon>
    </lineage>
</organism>
<proteinExistence type="predicted"/>
<keyword evidence="1" id="KW-1133">Transmembrane helix</keyword>
<evidence type="ECO:0000256" key="1">
    <source>
        <dbReference type="SAM" id="Phobius"/>
    </source>
</evidence>
<protein>
    <submittedName>
        <fullName evidence="2">Uncharacterized protein</fullName>
    </submittedName>
</protein>
<accession>A0A554NFJ7</accession>
<reference evidence="2 3" key="1">
    <citation type="submission" date="2018-06" db="EMBL/GenBank/DDBJ databases">
        <title>Natronomonas sp. F16-60 a new haloarchaeon isolated from a solar saltern of Isla Cristina, Huelva, Spain.</title>
        <authorList>
            <person name="Duran-Viseras A."/>
            <person name="Sanchez-Porro C."/>
            <person name="Ventosa A."/>
        </authorList>
    </citation>
    <scope>NUCLEOTIDE SEQUENCE [LARGE SCALE GENOMIC DNA]</scope>
    <source>
        <strain evidence="2 3">F16-60</strain>
    </source>
</reference>
<sequence>MPDNQHVDTPEAATTVAEQYLRRERPASALVSVVVVAVFLGTFHATSLLPAIAVGVGLLALVRAPIIRLEGTVQLRTEETVGAVAAAFSGPTPPVLPFQWGIADEVTTDGSTATYQISYLFGMRTVEMTVRTDTTTRDDGVHEVRVAVAANGAPWSTYTVTIDRHDDRTMVEYTYESDRRIGLRRLPQRRIAKRYRDSALRAQGYTVLDRTEEHGIRS</sequence>
<dbReference type="OrthoDB" id="242680at2157"/>
<dbReference type="Proteomes" id="UP000319894">
    <property type="component" value="Unassembled WGS sequence"/>
</dbReference>
<dbReference type="AlphaFoldDB" id="A0A554NFJ7"/>